<gene>
    <name evidence="2" type="ORF">SAMN06295960_1025</name>
</gene>
<organism evidence="2 3">
    <name type="scientific">Paenibacillus aquistagni</name>
    <dbReference type="NCBI Taxonomy" id="1852522"/>
    <lineage>
        <taxon>Bacteria</taxon>
        <taxon>Bacillati</taxon>
        <taxon>Bacillota</taxon>
        <taxon>Bacilli</taxon>
        <taxon>Bacillales</taxon>
        <taxon>Paenibacillaceae</taxon>
        <taxon>Paenibacillus</taxon>
    </lineage>
</organism>
<dbReference type="AlphaFoldDB" id="A0A1X7IZI9"/>
<dbReference type="RefSeq" id="WP_085493214.1">
    <property type="nucleotide sequence ID" value="NZ_FXAZ01000001.1"/>
</dbReference>
<dbReference type="GO" id="GO:0016747">
    <property type="term" value="F:acyltransferase activity, transferring groups other than amino-acyl groups"/>
    <property type="evidence" value="ECO:0007669"/>
    <property type="project" value="InterPro"/>
</dbReference>
<dbReference type="InterPro" id="IPR016181">
    <property type="entry name" value="Acyl_CoA_acyltransferase"/>
</dbReference>
<proteinExistence type="predicted"/>
<sequence length="239" mass="27229">MKTNKLQKISAVQHRIANQWGFRPDSFHASNNLILESSEVFFEMVTFGEHAIIRVDKEMLAWCEAHMNKLPACELMDGDQLFLIEAELRKHGKKLAGEHVRYLYGKQTSVKKPSGYEYRLFDQIELKELYANKNFHNALIYKNDVIALGAFDGQQLVALAGADDYMKNLWQIGIDTLPAYRNKGLATYLVQGLAEEIETRGAIPYYTTWGANIASTLVALRAGFFPAWVSYYAVEHDQI</sequence>
<dbReference type="CDD" id="cd04301">
    <property type="entry name" value="NAT_SF"/>
    <property type="match status" value="1"/>
</dbReference>
<feature type="domain" description="N-acetyltransferase" evidence="1">
    <location>
        <begin position="100"/>
        <end position="239"/>
    </location>
</feature>
<dbReference type="Proteomes" id="UP000193834">
    <property type="component" value="Unassembled WGS sequence"/>
</dbReference>
<evidence type="ECO:0000313" key="3">
    <source>
        <dbReference type="Proteomes" id="UP000193834"/>
    </source>
</evidence>
<reference evidence="2 3" key="1">
    <citation type="submission" date="2017-04" db="EMBL/GenBank/DDBJ databases">
        <authorList>
            <person name="Afonso C.L."/>
            <person name="Miller P.J."/>
            <person name="Scott M.A."/>
            <person name="Spackman E."/>
            <person name="Goraichik I."/>
            <person name="Dimitrov K.M."/>
            <person name="Suarez D.L."/>
            <person name="Swayne D.E."/>
        </authorList>
    </citation>
    <scope>NUCLEOTIDE SEQUENCE [LARGE SCALE GENOMIC DNA]</scope>
    <source>
        <strain evidence="2 3">11</strain>
    </source>
</reference>
<dbReference type="EMBL" id="FXAZ01000001">
    <property type="protein sequence ID" value="SMG20426.1"/>
    <property type="molecule type" value="Genomic_DNA"/>
</dbReference>
<dbReference type="STRING" id="1852522.SAMN06295960_1025"/>
<dbReference type="InterPro" id="IPR000182">
    <property type="entry name" value="GNAT_dom"/>
</dbReference>
<dbReference type="SUPFAM" id="SSF55729">
    <property type="entry name" value="Acyl-CoA N-acyltransferases (Nat)"/>
    <property type="match status" value="1"/>
</dbReference>
<keyword evidence="2" id="KW-0808">Transferase</keyword>
<dbReference type="Pfam" id="PF12746">
    <property type="entry name" value="GNAT_acetyltran"/>
    <property type="match status" value="1"/>
</dbReference>
<evidence type="ECO:0000313" key="2">
    <source>
        <dbReference type="EMBL" id="SMG20426.1"/>
    </source>
</evidence>
<name>A0A1X7IZI9_9BACL</name>
<accession>A0A1X7IZI9</accession>
<dbReference type="PROSITE" id="PS51186">
    <property type="entry name" value="GNAT"/>
    <property type="match status" value="1"/>
</dbReference>
<dbReference type="Gene3D" id="3.40.630.30">
    <property type="match status" value="1"/>
</dbReference>
<protein>
    <submittedName>
        <fullName evidence="2">GNAT acetyltransferase</fullName>
    </submittedName>
</protein>
<dbReference type="OrthoDB" id="1689703at2"/>
<dbReference type="InterPro" id="IPR027365">
    <property type="entry name" value="GNAT_acetyltra_YdfB-like"/>
</dbReference>
<keyword evidence="3" id="KW-1185">Reference proteome</keyword>
<evidence type="ECO:0000259" key="1">
    <source>
        <dbReference type="PROSITE" id="PS51186"/>
    </source>
</evidence>